<name>A0A2P2DC77_9LEPT</name>
<proteinExistence type="predicted"/>
<sequence length="77" mass="9109">MLSPKNTILGDLETSPINVPFKLLEGTLVAWKTTHDWKTIKENIEINRKRFMTTIIPERFKNKKKKIIESMLFLECF</sequence>
<evidence type="ECO:0000313" key="1">
    <source>
        <dbReference type="EMBL" id="GBF42241.1"/>
    </source>
</evidence>
<reference evidence="2" key="1">
    <citation type="journal article" date="2019" name="Microbiol. Immunol.">
        <title>Molecular and phenotypic characterization of Leptospira johnsonii sp. nov., Leptospira ellinghausenii sp. nov. and Leptospira ryugenii sp. nov. isolated from soil and water in Japan.</title>
        <authorList>
            <person name="Masuzawa T."/>
            <person name="Saito M."/>
            <person name="Nakao R."/>
            <person name="Nikaido Y."/>
            <person name="Matsumoto M."/>
            <person name="Ogawa M."/>
            <person name="Yokoyama M."/>
            <person name="Hidaka Y."/>
            <person name="Tomita J."/>
            <person name="Sakakibara K."/>
            <person name="Suzuki K."/>
            <person name="Yasuda S."/>
            <person name="Sato H."/>
            <person name="Yamaguchi M."/>
            <person name="Yoshida S.I."/>
            <person name="Koizumi N."/>
            <person name="Kawamura Y."/>
        </authorList>
    </citation>
    <scope>NUCLEOTIDE SEQUENCE [LARGE SCALE GENOMIC DNA]</scope>
    <source>
        <strain evidence="2">E18</strain>
    </source>
</reference>
<evidence type="ECO:0000313" key="2">
    <source>
        <dbReference type="Proteomes" id="UP000245206"/>
    </source>
</evidence>
<dbReference type="EMBL" id="BFAZ01000008">
    <property type="protein sequence ID" value="GBF42241.1"/>
    <property type="molecule type" value="Genomic_DNA"/>
</dbReference>
<accession>A0A2P2DC77</accession>
<dbReference type="Proteomes" id="UP000245206">
    <property type="component" value="Unassembled WGS sequence"/>
</dbReference>
<keyword evidence="2" id="KW-1185">Reference proteome</keyword>
<dbReference type="AlphaFoldDB" id="A0A2P2DC77"/>
<comment type="caution">
    <text evidence="1">The sequence shown here is derived from an EMBL/GenBank/DDBJ whole genome shotgun (WGS) entry which is preliminary data.</text>
</comment>
<gene>
    <name evidence="1" type="ORF">LPTSP2_15280</name>
</gene>
<organism evidence="1 2">
    <name type="scientific">Leptospira ellinghausenii</name>
    <dbReference type="NCBI Taxonomy" id="1917822"/>
    <lineage>
        <taxon>Bacteria</taxon>
        <taxon>Pseudomonadati</taxon>
        <taxon>Spirochaetota</taxon>
        <taxon>Spirochaetia</taxon>
        <taxon>Leptospirales</taxon>
        <taxon>Leptospiraceae</taxon>
        <taxon>Leptospira</taxon>
    </lineage>
</organism>
<protein>
    <submittedName>
        <fullName evidence="1">Uncharacterized protein</fullName>
    </submittedName>
</protein>